<dbReference type="Proteomes" id="UP001056120">
    <property type="component" value="Linkage Group LG12"/>
</dbReference>
<accession>A0ACB9HLR8</accession>
<dbReference type="EMBL" id="CM042029">
    <property type="protein sequence ID" value="KAI3795792.1"/>
    <property type="molecule type" value="Genomic_DNA"/>
</dbReference>
<comment type="caution">
    <text evidence="1">The sequence shown here is derived from an EMBL/GenBank/DDBJ whole genome shotgun (WGS) entry which is preliminary data.</text>
</comment>
<evidence type="ECO:0000313" key="2">
    <source>
        <dbReference type="Proteomes" id="UP001056120"/>
    </source>
</evidence>
<keyword evidence="2" id="KW-1185">Reference proteome</keyword>
<protein>
    <submittedName>
        <fullName evidence="1">Uncharacterized protein</fullName>
    </submittedName>
</protein>
<name>A0ACB9HLR8_9ASTR</name>
<organism evidence="1 2">
    <name type="scientific">Smallanthus sonchifolius</name>
    <dbReference type="NCBI Taxonomy" id="185202"/>
    <lineage>
        <taxon>Eukaryota</taxon>
        <taxon>Viridiplantae</taxon>
        <taxon>Streptophyta</taxon>
        <taxon>Embryophyta</taxon>
        <taxon>Tracheophyta</taxon>
        <taxon>Spermatophyta</taxon>
        <taxon>Magnoliopsida</taxon>
        <taxon>eudicotyledons</taxon>
        <taxon>Gunneridae</taxon>
        <taxon>Pentapetalae</taxon>
        <taxon>asterids</taxon>
        <taxon>campanulids</taxon>
        <taxon>Asterales</taxon>
        <taxon>Asteraceae</taxon>
        <taxon>Asteroideae</taxon>
        <taxon>Heliantheae alliance</taxon>
        <taxon>Millerieae</taxon>
        <taxon>Smallanthus</taxon>
    </lineage>
</organism>
<sequence>MKVNESFVHEKGLLPQDYLPFLWAKQESNISSSLLAQTTMASSTSVLYKQIEQRKAPTTWHVLYRLIIASRMNGIMPFRSPPPISTLSILSLSTSAAPDEDSPPSDELA</sequence>
<gene>
    <name evidence="1" type="ORF">L1987_38451</name>
</gene>
<proteinExistence type="predicted"/>
<reference evidence="1 2" key="2">
    <citation type="journal article" date="2022" name="Mol. Ecol. Resour.">
        <title>The genomes of chicory, endive, great burdock and yacon provide insights into Asteraceae paleo-polyploidization history and plant inulin production.</title>
        <authorList>
            <person name="Fan W."/>
            <person name="Wang S."/>
            <person name="Wang H."/>
            <person name="Wang A."/>
            <person name="Jiang F."/>
            <person name="Liu H."/>
            <person name="Zhao H."/>
            <person name="Xu D."/>
            <person name="Zhang Y."/>
        </authorList>
    </citation>
    <scope>NUCLEOTIDE SEQUENCE [LARGE SCALE GENOMIC DNA]</scope>
    <source>
        <strain evidence="2">cv. Yunnan</strain>
        <tissue evidence="1">Leaves</tissue>
    </source>
</reference>
<evidence type="ECO:0000313" key="1">
    <source>
        <dbReference type="EMBL" id="KAI3795792.1"/>
    </source>
</evidence>
<reference evidence="2" key="1">
    <citation type="journal article" date="2022" name="Mol. Ecol. Resour.">
        <title>The genomes of chicory, endive, great burdock and yacon provide insights into Asteraceae palaeo-polyploidization history and plant inulin production.</title>
        <authorList>
            <person name="Fan W."/>
            <person name="Wang S."/>
            <person name="Wang H."/>
            <person name="Wang A."/>
            <person name="Jiang F."/>
            <person name="Liu H."/>
            <person name="Zhao H."/>
            <person name="Xu D."/>
            <person name="Zhang Y."/>
        </authorList>
    </citation>
    <scope>NUCLEOTIDE SEQUENCE [LARGE SCALE GENOMIC DNA]</scope>
    <source>
        <strain evidence="2">cv. Yunnan</strain>
    </source>
</reference>